<dbReference type="PANTHER" id="PTHR43289:SF34">
    <property type="entry name" value="SERINE_THREONINE-PROTEIN KINASE YBDM-RELATED"/>
    <property type="match status" value="1"/>
</dbReference>
<keyword evidence="1" id="KW-0808">Transferase</keyword>
<dbReference type="InterPro" id="IPR000719">
    <property type="entry name" value="Prot_kinase_dom"/>
</dbReference>
<sequence length="764" mass="83573">MSAPDDPRTQRTLHAAATDWTSVARLGVEEADPDHLLGESLDLADPDERRFGDFELLERLGRGGMGVVFRARQVSLDRQVAVKFVTTRMAGDERTINRFREEARIAARLHHPHIVAIYEVGATDGLHYFSMPLLRGGTLAARLAAAPMPARLAVEVITAVASAVEYAHSLQLLHLDLKPANVLFNDQGQPMVADFGLARVMGSGGGVLAQECAGTPGYMAPEQSRPGAFLDACTDIYALGAILYEMLGGVAPRRTDTPSAPTLAGGIAGMALSQRVAGTLDRDLAAICERCLQPDPERRYATVGALRADLSRWQDGTAVSVRARRWPERAWRSVRRNRLVTLVTAVAIAALIGGLAATLWQWRRAETARIAAHESQLQTHQESRRVAHLSGLLAAAFPAGAGEERERSARRSVAWLKQALRGDAAAQGEVLARFREALTAAGNGDAVNDLVSQIAAQLGEDYRRTQIDTLAGSSDRDHWIAAALIGIATAREAGNGDAYETVLSRLSDERGNELALYVAALACHAQHHPCRHPEYRERLIRHFPDNAIHWFLLPRGEKRSDAALANVILQAAKASRADDHLPDIVRILRPVVGREPLPSSIARPLHGMTGEADIERWFRRYAINNVPLPAYGDVARLCKPGDPIHRAVPALRDACGTLGQRLMQSDASILARMIGSVILRRLYKGRPQEAQALAFRRQYVWLGEHVRDDLVTSERLQQDVTAVGEWEALQRQADYLGVARTPPDAWHPVNPQVLLLPEERAPAP</sequence>
<name>A0ABY6BK25_9GAMM</name>
<keyword evidence="4 5" id="KW-0067">ATP-binding</keyword>
<dbReference type="PANTHER" id="PTHR43289">
    <property type="entry name" value="MITOGEN-ACTIVATED PROTEIN KINASE KINASE KINASE 20-RELATED"/>
    <property type="match status" value="1"/>
</dbReference>
<evidence type="ECO:0000256" key="5">
    <source>
        <dbReference type="PROSITE-ProRule" id="PRU10141"/>
    </source>
</evidence>
<keyword evidence="8" id="KW-0723">Serine/threonine-protein kinase</keyword>
<keyword evidence="9" id="KW-1185">Reference proteome</keyword>
<accession>A0ABY6BK25</accession>
<dbReference type="Pfam" id="PF00069">
    <property type="entry name" value="Pkinase"/>
    <property type="match status" value="1"/>
</dbReference>
<evidence type="ECO:0000256" key="3">
    <source>
        <dbReference type="ARBA" id="ARBA00022777"/>
    </source>
</evidence>
<feature type="binding site" evidence="5">
    <location>
        <position position="83"/>
    </location>
    <ligand>
        <name>ATP</name>
        <dbReference type="ChEBI" id="CHEBI:30616"/>
    </ligand>
</feature>
<dbReference type="CDD" id="cd14014">
    <property type="entry name" value="STKc_PknB_like"/>
    <property type="match status" value="1"/>
</dbReference>
<dbReference type="Proteomes" id="UP001064632">
    <property type="component" value="Chromosome"/>
</dbReference>
<proteinExistence type="predicted"/>
<dbReference type="InterPro" id="IPR017441">
    <property type="entry name" value="Protein_kinase_ATP_BS"/>
</dbReference>
<keyword evidence="6" id="KW-1133">Transmembrane helix</keyword>
<keyword evidence="2 5" id="KW-0547">Nucleotide-binding</keyword>
<dbReference type="InterPro" id="IPR008271">
    <property type="entry name" value="Ser/Thr_kinase_AS"/>
</dbReference>
<feature type="transmembrane region" description="Helical" evidence="6">
    <location>
        <begin position="339"/>
        <end position="362"/>
    </location>
</feature>
<organism evidence="8 9">
    <name type="scientific">Tahibacter amnicola</name>
    <dbReference type="NCBI Taxonomy" id="2976241"/>
    <lineage>
        <taxon>Bacteria</taxon>
        <taxon>Pseudomonadati</taxon>
        <taxon>Pseudomonadota</taxon>
        <taxon>Gammaproteobacteria</taxon>
        <taxon>Lysobacterales</taxon>
        <taxon>Rhodanobacteraceae</taxon>
        <taxon>Tahibacter</taxon>
    </lineage>
</organism>
<gene>
    <name evidence="8" type="ORF">N4264_10925</name>
</gene>
<evidence type="ECO:0000256" key="1">
    <source>
        <dbReference type="ARBA" id="ARBA00022679"/>
    </source>
</evidence>
<dbReference type="PROSITE" id="PS00108">
    <property type="entry name" value="PROTEIN_KINASE_ST"/>
    <property type="match status" value="1"/>
</dbReference>
<dbReference type="InterPro" id="IPR011009">
    <property type="entry name" value="Kinase-like_dom_sf"/>
</dbReference>
<evidence type="ECO:0000256" key="4">
    <source>
        <dbReference type="ARBA" id="ARBA00022840"/>
    </source>
</evidence>
<evidence type="ECO:0000259" key="7">
    <source>
        <dbReference type="PROSITE" id="PS50011"/>
    </source>
</evidence>
<keyword evidence="3 8" id="KW-0418">Kinase</keyword>
<dbReference type="Gene3D" id="3.30.200.20">
    <property type="entry name" value="Phosphorylase Kinase, domain 1"/>
    <property type="match status" value="1"/>
</dbReference>
<dbReference type="PROSITE" id="PS50011">
    <property type="entry name" value="PROTEIN_KINASE_DOM"/>
    <property type="match status" value="1"/>
</dbReference>
<feature type="domain" description="Protein kinase" evidence="7">
    <location>
        <begin position="54"/>
        <end position="314"/>
    </location>
</feature>
<evidence type="ECO:0000313" key="8">
    <source>
        <dbReference type="EMBL" id="UXI70112.1"/>
    </source>
</evidence>
<evidence type="ECO:0000256" key="6">
    <source>
        <dbReference type="SAM" id="Phobius"/>
    </source>
</evidence>
<dbReference type="RefSeq" id="WP_261697063.1">
    <property type="nucleotide sequence ID" value="NZ_CP104694.1"/>
</dbReference>
<dbReference type="EMBL" id="CP104694">
    <property type="protein sequence ID" value="UXI70112.1"/>
    <property type="molecule type" value="Genomic_DNA"/>
</dbReference>
<evidence type="ECO:0000313" key="9">
    <source>
        <dbReference type="Proteomes" id="UP001064632"/>
    </source>
</evidence>
<evidence type="ECO:0000256" key="2">
    <source>
        <dbReference type="ARBA" id="ARBA00022741"/>
    </source>
</evidence>
<protein>
    <submittedName>
        <fullName evidence="8">Serine/threonine protein kinase</fullName>
    </submittedName>
</protein>
<dbReference type="SUPFAM" id="SSF56112">
    <property type="entry name" value="Protein kinase-like (PK-like)"/>
    <property type="match status" value="1"/>
</dbReference>
<keyword evidence="6" id="KW-0812">Transmembrane</keyword>
<dbReference type="Gene3D" id="1.10.510.10">
    <property type="entry name" value="Transferase(Phosphotransferase) domain 1"/>
    <property type="match status" value="1"/>
</dbReference>
<dbReference type="PROSITE" id="PS00107">
    <property type="entry name" value="PROTEIN_KINASE_ATP"/>
    <property type="match status" value="1"/>
</dbReference>
<dbReference type="GO" id="GO:0004674">
    <property type="term" value="F:protein serine/threonine kinase activity"/>
    <property type="evidence" value="ECO:0007669"/>
    <property type="project" value="UniProtKB-KW"/>
</dbReference>
<keyword evidence="6" id="KW-0472">Membrane</keyword>
<reference evidence="8" key="1">
    <citation type="submission" date="2022-09" db="EMBL/GenBank/DDBJ databases">
        <title>Tahibacter sp. nov., isolated from a fresh water.</title>
        <authorList>
            <person name="Baek J.H."/>
            <person name="Lee J.K."/>
            <person name="Kim J.M."/>
            <person name="Jeon C.O."/>
        </authorList>
    </citation>
    <scope>NUCLEOTIDE SEQUENCE</scope>
    <source>
        <strain evidence="8">W38</strain>
    </source>
</reference>
<dbReference type="SMART" id="SM00220">
    <property type="entry name" value="S_TKc"/>
    <property type="match status" value="1"/>
</dbReference>